<evidence type="ECO:0000313" key="1">
    <source>
        <dbReference type="EMBL" id="GFR49195.1"/>
    </source>
</evidence>
<proteinExistence type="predicted"/>
<evidence type="ECO:0000313" key="2">
    <source>
        <dbReference type="Proteomes" id="UP001054857"/>
    </source>
</evidence>
<protein>
    <submittedName>
        <fullName evidence="1">Uncharacterized protein</fullName>
    </submittedName>
</protein>
<comment type="caution">
    <text evidence="1">The sequence shown here is derived from an EMBL/GenBank/DDBJ whole genome shotgun (WGS) entry which is preliminary data.</text>
</comment>
<keyword evidence="2" id="KW-1185">Reference proteome</keyword>
<gene>
    <name evidence="1" type="ORF">Agub_g11220</name>
</gene>
<accession>A0AAD3DW49</accession>
<organism evidence="1 2">
    <name type="scientific">Astrephomene gubernaculifera</name>
    <dbReference type="NCBI Taxonomy" id="47775"/>
    <lineage>
        <taxon>Eukaryota</taxon>
        <taxon>Viridiplantae</taxon>
        <taxon>Chlorophyta</taxon>
        <taxon>core chlorophytes</taxon>
        <taxon>Chlorophyceae</taxon>
        <taxon>CS clade</taxon>
        <taxon>Chlamydomonadales</taxon>
        <taxon>Astrephomenaceae</taxon>
        <taxon>Astrephomene</taxon>
    </lineage>
</organism>
<sequence length="185" mass="20025">MTSQNSTSAMHIRPQLHDPQADGSIIRAVEQVCPHCQADYSTHNEPNFNSHIEACARKSAKRAKKPSGLWRCPVPGCKKALPLNNAYNIAEHERACRAAHGPASISNTPNIMSYFKRSKRPRLEGNTPEMATSQPHKVPDAEKRLRADFLIDTATDLAATRAQVGQLVARLGGSSSKGSGSGGKM</sequence>
<name>A0AAD3DW49_9CHLO</name>
<dbReference type="EMBL" id="BMAR01000028">
    <property type="protein sequence ID" value="GFR49195.1"/>
    <property type="molecule type" value="Genomic_DNA"/>
</dbReference>
<reference evidence="1 2" key="1">
    <citation type="journal article" date="2021" name="Sci. Rep.">
        <title>Genome sequencing of the multicellular alga Astrephomene provides insights into convergent evolution of germ-soma differentiation.</title>
        <authorList>
            <person name="Yamashita S."/>
            <person name="Yamamoto K."/>
            <person name="Matsuzaki R."/>
            <person name="Suzuki S."/>
            <person name="Yamaguchi H."/>
            <person name="Hirooka S."/>
            <person name="Minakuchi Y."/>
            <person name="Miyagishima S."/>
            <person name="Kawachi M."/>
            <person name="Toyoda A."/>
            <person name="Nozaki H."/>
        </authorList>
    </citation>
    <scope>NUCLEOTIDE SEQUENCE [LARGE SCALE GENOMIC DNA]</scope>
    <source>
        <strain evidence="1 2">NIES-4017</strain>
    </source>
</reference>
<dbReference type="Proteomes" id="UP001054857">
    <property type="component" value="Unassembled WGS sequence"/>
</dbReference>
<dbReference type="AlphaFoldDB" id="A0AAD3DW49"/>